<accession>A0A212JI23</accession>
<feature type="transmembrane region" description="Helical" evidence="1">
    <location>
        <begin position="80"/>
        <end position="101"/>
    </location>
</feature>
<organism evidence="2">
    <name type="scientific">uncultured delta proteobacterium</name>
    <dbReference type="NCBI Taxonomy" id="34034"/>
    <lineage>
        <taxon>Bacteria</taxon>
        <taxon>Deltaproteobacteria</taxon>
        <taxon>environmental samples</taxon>
    </lineage>
</organism>
<feature type="transmembrane region" description="Helical" evidence="1">
    <location>
        <begin position="157"/>
        <end position="178"/>
    </location>
</feature>
<feature type="transmembrane region" description="Helical" evidence="1">
    <location>
        <begin position="48"/>
        <end position="68"/>
    </location>
</feature>
<dbReference type="EMBL" id="FLUQ01000001">
    <property type="protein sequence ID" value="SBV99060.1"/>
    <property type="molecule type" value="Genomic_DNA"/>
</dbReference>
<proteinExistence type="predicted"/>
<keyword evidence="1" id="KW-0472">Membrane</keyword>
<keyword evidence="1" id="KW-1133">Transmembrane helix</keyword>
<reference evidence="2" key="1">
    <citation type="submission" date="2016-04" db="EMBL/GenBank/DDBJ databases">
        <authorList>
            <person name="Evans L.H."/>
            <person name="Alamgir A."/>
            <person name="Owens N."/>
            <person name="Weber N.D."/>
            <person name="Virtaneva K."/>
            <person name="Barbian K."/>
            <person name="Babar A."/>
            <person name="Rosenke K."/>
        </authorList>
    </citation>
    <scope>NUCLEOTIDE SEQUENCE</scope>
    <source>
        <strain evidence="2">86</strain>
    </source>
</reference>
<feature type="transmembrane region" description="Helical" evidence="1">
    <location>
        <begin position="122"/>
        <end position="145"/>
    </location>
</feature>
<dbReference type="AlphaFoldDB" id="A0A212JI23"/>
<keyword evidence="1" id="KW-0812">Transmembrane</keyword>
<gene>
    <name evidence="2" type="ORF">KL86DPRO_11503</name>
</gene>
<name>A0A212JI23_9DELT</name>
<sequence>MERLSEILFTLSKAVGSPYALIFWVILLAVFMQCVGPKTAPADPSQRTPTATIVFTTISFFFPFSFINDAFFKAWYVTQLSINLLYAAIFLFLLLITYCTIHITSMFKLYSSPDNRVKFTKITLLILPIVAYLFESFYSICQYISNIEINVPRKHSAIGIFLSVSILWSIPWLIYFTFVKHPPYKR</sequence>
<protein>
    <submittedName>
        <fullName evidence="2">Uncharacterized protein</fullName>
    </submittedName>
</protein>
<evidence type="ECO:0000256" key="1">
    <source>
        <dbReference type="SAM" id="Phobius"/>
    </source>
</evidence>
<feature type="transmembrane region" description="Helical" evidence="1">
    <location>
        <begin position="18"/>
        <end position="36"/>
    </location>
</feature>
<evidence type="ECO:0000313" key="2">
    <source>
        <dbReference type="EMBL" id="SBV99060.1"/>
    </source>
</evidence>